<dbReference type="InterPro" id="IPR036871">
    <property type="entry name" value="PX_dom_sf"/>
</dbReference>
<dbReference type="GO" id="GO:0032266">
    <property type="term" value="F:phosphatidylinositol-3-phosphate binding"/>
    <property type="evidence" value="ECO:0007669"/>
    <property type="project" value="TreeGrafter"/>
</dbReference>
<reference evidence="11 12" key="1">
    <citation type="journal article" date="2010" name="Proc. Natl. Acad. Sci. U.S.A.">
        <title>Insights into evolution of multicellular fungi from the assembled chromosomes of the mushroom Coprinopsis cinerea (Coprinus cinereus).</title>
        <authorList>
            <person name="Stajich J.E."/>
            <person name="Wilke S.K."/>
            <person name="Ahren D."/>
            <person name="Au C.H."/>
            <person name="Birren B.W."/>
            <person name="Borodovsky M."/>
            <person name="Burns C."/>
            <person name="Canback B."/>
            <person name="Casselton L.A."/>
            <person name="Cheng C.K."/>
            <person name="Deng J."/>
            <person name="Dietrich F.S."/>
            <person name="Fargo D.C."/>
            <person name="Farman M.L."/>
            <person name="Gathman A.C."/>
            <person name="Goldberg J."/>
            <person name="Guigo R."/>
            <person name="Hoegger P.J."/>
            <person name="Hooker J.B."/>
            <person name="Huggins A."/>
            <person name="James T.Y."/>
            <person name="Kamada T."/>
            <person name="Kilaru S."/>
            <person name="Kodira C."/>
            <person name="Kues U."/>
            <person name="Kupfer D."/>
            <person name="Kwan H.S."/>
            <person name="Lomsadze A."/>
            <person name="Li W."/>
            <person name="Lilly W.W."/>
            <person name="Ma L.J."/>
            <person name="Mackey A.J."/>
            <person name="Manning G."/>
            <person name="Martin F."/>
            <person name="Muraguchi H."/>
            <person name="Natvig D.O."/>
            <person name="Palmerini H."/>
            <person name="Ramesh M.A."/>
            <person name="Rehmeyer C.J."/>
            <person name="Roe B.A."/>
            <person name="Shenoy N."/>
            <person name="Stanke M."/>
            <person name="Ter-Hovhannisyan V."/>
            <person name="Tunlid A."/>
            <person name="Velagapudi R."/>
            <person name="Vision T.J."/>
            <person name="Zeng Q."/>
            <person name="Zolan M.E."/>
            <person name="Pukkila P.J."/>
        </authorList>
    </citation>
    <scope>NUCLEOTIDE SEQUENCE [LARGE SCALE GENOMIC DNA]</scope>
    <source>
        <strain evidence="12">Okayama-7 / 130 / ATCC MYA-4618 / FGSC 9003</strain>
    </source>
</reference>
<evidence type="ECO:0000256" key="5">
    <source>
        <dbReference type="ARBA" id="ARBA00014268"/>
    </source>
</evidence>
<dbReference type="Pfam" id="PF19566">
    <property type="entry name" value="Snx8_BAR_dom"/>
    <property type="match status" value="1"/>
</dbReference>
<dbReference type="Gene3D" id="3.30.1520.10">
    <property type="entry name" value="Phox-like domain"/>
    <property type="match status" value="1"/>
</dbReference>
<comment type="caution">
    <text evidence="11">The sequence shown here is derived from an EMBL/GenBank/DDBJ whole genome shotgun (WGS) entry which is preliminary data.</text>
</comment>
<dbReference type="SMART" id="SM00312">
    <property type="entry name" value="PX"/>
    <property type="match status" value="1"/>
</dbReference>
<keyword evidence="12" id="KW-1185">Reference proteome</keyword>
<dbReference type="eggNOG" id="KOG2273">
    <property type="taxonomic scope" value="Eukaryota"/>
</dbReference>
<feature type="domain" description="PX" evidence="10">
    <location>
        <begin position="240"/>
        <end position="347"/>
    </location>
</feature>
<evidence type="ECO:0000256" key="8">
    <source>
        <dbReference type="ARBA" id="ARBA00022927"/>
    </source>
</evidence>
<evidence type="ECO:0000256" key="4">
    <source>
        <dbReference type="ARBA" id="ARBA00010883"/>
    </source>
</evidence>
<keyword evidence="6" id="KW-0813">Transport</keyword>
<dbReference type="GO" id="GO:0042147">
    <property type="term" value="P:retrograde transport, endosome to Golgi"/>
    <property type="evidence" value="ECO:0007669"/>
    <property type="project" value="InterPro"/>
</dbReference>
<dbReference type="HOGENOM" id="CLU_009058_1_1_1"/>
<evidence type="ECO:0000313" key="11">
    <source>
        <dbReference type="EMBL" id="EAU90451.2"/>
    </source>
</evidence>
<dbReference type="OMA" id="SSPWDMP"/>
<dbReference type="GO" id="GO:0005829">
    <property type="term" value="C:cytosol"/>
    <property type="evidence" value="ECO:0007669"/>
    <property type="project" value="GOC"/>
</dbReference>
<evidence type="ECO:0000256" key="1">
    <source>
        <dbReference type="ARBA" id="ARBA00002474"/>
    </source>
</evidence>
<dbReference type="VEuPathDB" id="FungiDB:CC1G_00835"/>
<dbReference type="PANTHER" id="PTHR47554:SF1">
    <property type="entry name" value="SORTING NEXIN MVP1"/>
    <property type="match status" value="1"/>
</dbReference>
<evidence type="ECO:0000256" key="7">
    <source>
        <dbReference type="ARBA" id="ARBA00022490"/>
    </source>
</evidence>
<organism evidence="11 12">
    <name type="scientific">Coprinopsis cinerea (strain Okayama-7 / 130 / ATCC MYA-4618 / FGSC 9003)</name>
    <name type="common">Inky cap fungus</name>
    <name type="synonym">Hormographiella aspergillata</name>
    <dbReference type="NCBI Taxonomy" id="240176"/>
    <lineage>
        <taxon>Eukaryota</taxon>
        <taxon>Fungi</taxon>
        <taxon>Dikarya</taxon>
        <taxon>Basidiomycota</taxon>
        <taxon>Agaricomycotina</taxon>
        <taxon>Agaricomycetes</taxon>
        <taxon>Agaricomycetidae</taxon>
        <taxon>Agaricales</taxon>
        <taxon>Agaricineae</taxon>
        <taxon>Psathyrellaceae</taxon>
        <taxon>Coprinopsis</taxon>
    </lineage>
</organism>
<proteinExistence type="inferred from homology"/>
<dbReference type="Proteomes" id="UP000001861">
    <property type="component" value="Unassembled WGS sequence"/>
</dbReference>
<accession>A8N8W0</accession>
<dbReference type="GeneID" id="6007757"/>
<gene>
    <name evidence="11" type="ORF">CC1G_00835</name>
</gene>
<dbReference type="InterPro" id="IPR045734">
    <property type="entry name" value="Snx8_BAR_dom"/>
</dbReference>
<dbReference type="KEGG" id="cci:CC1G_00835"/>
<protein>
    <recommendedName>
        <fullName evidence="5">Sorting nexin MVP1</fullName>
    </recommendedName>
</protein>
<dbReference type="GO" id="GO:0005768">
    <property type="term" value="C:endosome"/>
    <property type="evidence" value="ECO:0007669"/>
    <property type="project" value="TreeGrafter"/>
</dbReference>
<dbReference type="PANTHER" id="PTHR47554">
    <property type="entry name" value="SORTING NEXIN MVP1"/>
    <property type="match status" value="1"/>
</dbReference>
<comment type="similarity">
    <text evidence="4">Belongs to the sorting nexin family.</text>
</comment>
<dbReference type="Gene3D" id="1.10.238.10">
    <property type="entry name" value="EF-hand"/>
    <property type="match status" value="1"/>
</dbReference>
<evidence type="ECO:0000256" key="9">
    <source>
        <dbReference type="ARBA" id="ARBA00023136"/>
    </source>
</evidence>
<comment type="function">
    <text evidence="1">Required for vacuolar protein sorting.</text>
</comment>
<dbReference type="InterPro" id="IPR027267">
    <property type="entry name" value="AH/BAR_dom_sf"/>
</dbReference>
<evidence type="ECO:0000313" key="12">
    <source>
        <dbReference type="Proteomes" id="UP000001861"/>
    </source>
</evidence>
<keyword evidence="7" id="KW-0963">Cytoplasm</keyword>
<dbReference type="GO" id="GO:0006623">
    <property type="term" value="P:protein targeting to vacuole"/>
    <property type="evidence" value="ECO:0007669"/>
    <property type="project" value="TreeGrafter"/>
</dbReference>
<dbReference type="EMBL" id="AACS02000007">
    <property type="protein sequence ID" value="EAU90451.2"/>
    <property type="molecule type" value="Genomic_DNA"/>
</dbReference>
<comment type="subcellular location">
    <subcellularLocation>
        <location evidence="3">Cytoplasm</location>
    </subcellularLocation>
    <subcellularLocation>
        <location evidence="2">Membrane</location>
        <topology evidence="2">Peripheral membrane protein</topology>
        <orientation evidence="2">Cytoplasmic side</orientation>
    </subcellularLocation>
</comment>
<evidence type="ECO:0000256" key="6">
    <source>
        <dbReference type="ARBA" id="ARBA00022448"/>
    </source>
</evidence>
<sequence length="673" mass="74734">MFNSPRGGQRYAGISPSGLGGSFVDDNPLANSVYDDGLDPWSAAPSPSATPAPQNNSVFNAVIADASVPSIYHRAFAAVDQANLGEASVNALSRVLATSSLPAATIDKASSIVNLVSTKPRVSKLEFFVALALVALAQQGKDVSIEQVAALSSQNTLPEPSLDLDRLQASTSAFMPPSYKPTPPPPMRGFTVDPWGGGRYSALPPSATYNQSVGAGPAPPLSTTTSSVAGTGLPDFWWQRQEKVRVTLLGHQGFILNRYVVYEIVSERDERPVIRRYSEFAFLWDVLVRRYPFRLFPALPPKRIGADEQFLEQRRKGLSRFLNYIVNHPIIKDDGVLNAFLTEPSFETWRKSSPISLEEESASKKVDKVEEMSIPSDFDEKIASIRNRLNPLIDHWHRICILAERIARRQEAAAVRLPPAFRKPFLPTHSTLSSPTSSVASLPGSPISPISTTMAQSLHESLFGLQPLPEITQPQGDLARLTNTLRAVTEVIDPCWRGDDCELSTGVRAGLSQVADHTQRHSELSETRTRAFLDTTLEDLKSQRDLYLATRDLFIRHDRLSVDQVDRLKKRVETNGSKLEGVRVAQKDGWEEEAERLTALIERDQATIAAQLSRRVFIRVCLWHELRVMLHNRENTLMTQAVHNFASGERHYAENVANIWQSLEEQTEGMPYE</sequence>
<evidence type="ECO:0000256" key="2">
    <source>
        <dbReference type="ARBA" id="ARBA00004287"/>
    </source>
</evidence>
<dbReference type="GO" id="GO:0016020">
    <property type="term" value="C:membrane"/>
    <property type="evidence" value="ECO:0007669"/>
    <property type="project" value="UniProtKB-SubCell"/>
</dbReference>
<dbReference type="SUPFAM" id="SSF64268">
    <property type="entry name" value="PX domain"/>
    <property type="match status" value="1"/>
</dbReference>
<dbReference type="InterPro" id="IPR035704">
    <property type="entry name" value="SNX8/Mvp1_PX"/>
</dbReference>
<dbReference type="InterPro" id="IPR001683">
    <property type="entry name" value="PX_dom"/>
</dbReference>
<dbReference type="InterPro" id="IPR028662">
    <property type="entry name" value="SNX8/Mvp1"/>
</dbReference>
<dbReference type="Pfam" id="PF00787">
    <property type="entry name" value="PX"/>
    <property type="match status" value="1"/>
</dbReference>
<dbReference type="AlphaFoldDB" id="A8N8W0"/>
<dbReference type="STRING" id="240176.A8N8W0"/>
<dbReference type="OrthoDB" id="10064318at2759"/>
<keyword evidence="8" id="KW-0653">Protein transport</keyword>
<dbReference type="RefSeq" id="XP_001831288.2">
    <property type="nucleotide sequence ID" value="XM_001831236.2"/>
</dbReference>
<dbReference type="CDD" id="cd07597">
    <property type="entry name" value="BAR_SNX8"/>
    <property type="match status" value="1"/>
</dbReference>
<evidence type="ECO:0000256" key="3">
    <source>
        <dbReference type="ARBA" id="ARBA00004496"/>
    </source>
</evidence>
<dbReference type="CDD" id="cd06866">
    <property type="entry name" value="PX_SNX8_Mvp1p_like"/>
    <property type="match status" value="1"/>
</dbReference>
<name>A8N8W0_COPC7</name>
<dbReference type="Gene3D" id="1.20.1270.60">
    <property type="entry name" value="Arfaptin homology (AH) domain/BAR domain"/>
    <property type="match status" value="1"/>
</dbReference>
<dbReference type="PROSITE" id="PS50195">
    <property type="entry name" value="PX"/>
    <property type="match status" value="1"/>
</dbReference>
<evidence type="ECO:0000259" key="10">
    <source>
        <dbReference type="PROSITE" id="PS50195"/>
    </source>
</evidence>
<keyword evidence="9" id="KW-0472">Membrane</keyword>
<dbReference type="InParanoid" id="A8N8W0"/>